<dbReference type="CDD" id="cd05313">
    <property type="entry name" value="NAD_bind_2_Glu_DH"/>
    <property type="match status" value="1"/>
</dbReference>
<dbReference type="Proteomes" id="UP000034098">
    <property type="component" value="Unassembled WGS sequence"/>
</dbReference>
<dbReference type="SMART" id="SM00839">
    <property type="entry name" value="ELFV_dehydrog"/>
    <property type="match status" value="1"/>
</dbReference>
<dbReference type="PRINTS" id="PR00082">
    <property type="entry name" value="GLFDHDRGNASE"/>
</dbReference>
<dbReference type="GO" id="GO:0006537">
    <property type="term" value="P:glutamate biosynthetic process"/>
    <property type="evidence" value="ECO:0007669"/>
    <property type="project" value="TreeGrafter"/>
</dbReference>
<organism evidence="10 11">
    <name type="scientific">Microbacterium trichothecenolyticum</name>
    <name type="common">Aureobacterium trichothecenolyticum</name>
    <dbReference type="NCBI Taxonomy" id="69370"/>
    <lineage>
        <taxon>Bacteria</taxon>
        <taxon>Bacillati</taxon>
        <taxon>Actinomycetota</taxon>
        <taxon>Actinomycetes</taxon>
        <taxon>Micrococcales</taxon>
        <taxon>Microbacteriaceae</taxon>
        <taxon>Microbacterium</taxon>
    </lineage>
</organism>
<evidence type="ECO:0000256" key="8">
    <source>
        <dbReference type="RuleBase" id="RU004417"/>
    </source>
</evidence>
<keyword evidence="3 4" id="KW-0560">Oxidoreductase</keyword>
<feature type="binding site" evidence="6">
    <location>
        <position position="180"/>
    </location>
    <ligand>
        <name>substrate</name>
    </ligand>
</feature>
<comment type="subunit">
    <text evidence="2">Homohexamer.</text>
</comment>
<dbReference type="FunFam" id="1.10.285.10:FF:000001">
    <property type="entry name" value="Glutamate dehydrogenase"/>
    <property type="match status" value="1"/>
</dbReference>
<dbReference type="OrthoDB" id="9803297at2"/>
<gene>
    <name evidence="10" type="primary">gdhA_1</name>
    <name evidence="10" type="ORF">RS82_02475</name>
</gene>
<dbReference type="Pfam" id="PF02812">
    <property type="entry name" value="ELFV_dehydrog_N"/>
    <property type="match status" value="1"/>
</dbReference>
<proteinExistence type="inferred from homology"/>
<evidence type="ECO:0000256" key="4">
    <source>
        <dbReference type="PIRNR" id="PIRNR000185"/>
    </source>
</evidence>
<keyword evidence="6" id="KW-0520">NAD</keyword>
<evidence type="ECO:0000256" key="7">
    <source>
        <dbReference type="PIRSR" id="PIRSR000185-3"/>
    </source>
</evidence>
<dbReference type="Gene3D" id="3.40.50.720">
    <property type="entry name" value="NAD(P)-binding Rossmann-like Domain"/>
    <property type="match status" value="1"/>
</dbReference>
<dbReference type="InterPro" id="IPR006096">
    <property type="entry name" value="Glu/Leu/Phe/Val/Trp_DH_C"/>
</dbReference>
<dbReference type="PATRIC" id="fig|69370.6.peg.2519"/>
<dbReference type="InterPro" id="IPR006097">
    <property type="entry name" value="Glu/Leu/Phe/Val/Trp_DH_dimer"/>
</dbReference>
<dbReference type="GO" id="GO:0005829">
    <property type="term" value="C:cytosol"/>
    <property type="evidence" value="ECO:0007669"/>
    <property type="project" value="TreeGrafter"/>
</dbReference>
<dbReference type="FunFam" id="3.40.50.10860:FF:000002">
    <property type="entry name" value="Glutamate dehydrogenase"/>
    <property type="match status" value="1"/>
</dbReference>
<dbReference type="Pfam" id="PF00208">
    <property type="entry name" value="ELFV_dehydrog"/>
    <property type="match status" value="1"/>
</dbReference>
<accession>A0A0M2HCL4</accession>
<dbReference type="PANTHER" id="PTHR43571">
    <property type="entry name" value="NADP-SPECIFIC GLUTAMATE DEHYDROGENASE 1-RELATED"/>
    <property type="match status" value="1"/>
</dbReference>
<protein>
    <recommendedName>
        <fullName evidence="4">Glutamate dehydrogenase</fullName>
    </recommendedName>
</protein>
<feature type="binding site" evidence="6">
    <location>
        <position position="126"/>
    </location>
    <ligand>
        <name>substrate</name>
    </ligand>
</feature>
<feature type="domain" description="Glutamate/phenylalanine/leucine/valine/L-tryptophan dehydrogenase C-terminal" evidence="9">
    <location>
        <begin position="218"/>
        <end position="458"/>
    </location>
</feature>
<feature type="binding site" evidence="6">
    <location>
        <position position="225"/>
    </location>
    <ligand>
        <name>NAD(+)</name>
        <dbReference type="ChEBI" id="CHEBI:57540"/>
    </ligand>
</feature>
<evidence type="ECO:0000256" key="3">
    <source>
        <dbReference type="ARBA" id="ARBA00023002"/>
    </source>
</evidence>
<dbReference type="GO" id="GO:0004354">
    <property type="term" value="F:glutamate dehydrogenase (NADP+) activity"/>
    <property type="evidence" value="ECO:0007669"/>
    <property type="project" value="TreeGrafter"/>
</dbReference>
<dbReference type="NCBIfam" id="NF006929">
    <property type="entry name" value="PRK09414.1"/>
    <property type="match status" value="1"/>
</dbReference>
<comment type="similarity">
    <text evidence="1 4 8">Belongs to the Glu/Leu/Phe/Val dehydrogenases family.</text>
</comment>
<dbReference type="SUPFAM" id="SSF51735">
    <property type="entry name" value="NAD(P)-binding Rossmann-fold domains"/>
    <property type="match status" value="1"/>
</dbReference>
<comment type="caution">
    <text evidence="10">The sequence shown here is derived from an EMBL/GenBank/DDBJ whole genome shotgun (WGS) entry which is preliminary data.</text>
</comment>
<keyword evidence="11" id="KW-1185">Reference proteome</keyword>
<feature type="binding site" evidence="6">
    <location>
        <position position="129"/>
    </location>
    <ligand>
        <name>substrate</name>
    </ligand>
</feature>
<dbReference type="InterPro" id="IPR014362">
    <property type="entry name" value="Glu_DH"/>
</dbReference>
<dbReference type="FunFam" id="3.40.50.720:FF:000030">
    <property type="entry name" value="Glutamate dehydrogenase"/>
    <property type="match status" value="1"/>
</dbReference>
<name>A0A0M2HCL4_MICTR</name>
<dbReference type="InterPro" id="IPR050724">
    <property type="entry name" value="Glu_Leu_Phe_Val_DH"/>
</dbReference>
<feature type="binding site" evidence="6">
    <location>
        <position position="256"/>
    </location>
    <ligand>
        <name>NAD(+)</name>
        <dbReference type="ChEBI" id="CHEBI:57540"/>
    </ligand>
</feature>
<dbReference type="InterPro" id="IPR046346">
    <property type="entry name" value="Aminoacid_DH-like_N_sf"/>
</dbReference>
<evidence type="ECO:0000256" key="5">
    <source>
        <dbReference type="PIRSR" id="PIRSR000185-1"/>
    </source>
</evidence>
<feature type="site" description="Important for catalysis" evidence="7">
    <location>
        <position position="181"/>
    </location>
</feature>
<dbReference type="Gene3D" id="1.10.285.10">
    <property type="entry name" value="Glutamate Dehydrogenase, chain A, domain 3"/>
    <property type="match status" value="2"/>
</dbReference>
<evidence type="ECO:0000256" key="2">
    <source>
        <dbReference type="ARBA" id="ARBA00011643"/>
    </source>
</evidence>
<dbReference type="InterPro" id="IPR006095">
    <property type="entry name" value="Glu/Leu/Phe/Val/Trp_DH"/>
</dbReference>
<dbReference type="GO" id="GO:0000166">
    <property type="term" value="F:nucleotide binding"/>
    <property type="evidence" value="ECO:0007669"/>
    <property type="project" value="UniProtKB-KW"/>
</dbReference>
<dbReference type="PANTHER" id="PTHR43571:SF1">
    <property type="entry name" value="NADP-SPECIFIC GLUTAMATE DEHYDROGENASE 1-RELATED"/>
    <property type="match status" value="1"/>
</dbReference>
<dbReference type="AlphaFoldDB" id="A0A0M2HCL4"/>
<evidence type="ECO:0000259" key="9">
    <source>
        <dbReference type="SMART" id="SM00839"/>
    </source>
</evidence>
<reference evidence="10 11" key="1">
    <citation type="submission" date="2015-02" db="EMBL/GenBank/DDBJ databases">
        <title>Draft genome sequences of ten Microbacterium spp. with emphasis on heavy metal contaminated environments.</title>
        <authorList>
            <person name="Corretto E."/>
        </authorList>
    </citation>
    <scope>NUCLEOTIDE SEQUENCE [LARGE SCALE GENOMIC DNA]</scope>
    <source>
        <strain evidence="10 11">DSM 8608</strain>
    </source>
</reference>
<evidence type="ECO:0000313" key="11">
    <source>
        <dbReference type="Proteomes" id="UP000034098"/>
    </source>
</evidence>
<dbReference type="Gene3D" id="3.40.50.10860">
    <property type="entry name" value="Leucine Dehydrogenase, chain A, domain 1"/>
    <property type="match status" value="1"/>
</dbReference>
<dbReference type="InterPro" id="IPR033922">
    <property type="entry name" value="NAD_bind_Glu_DH"/>
</dbReference>
<evidence type="ECO:0000256" key="1">
    <source>
        <dbReference type="ARBA" id="ARBA00006382"/>
    </source>
</evidence>
<evidence type="ECO:0000313" key="10">
    <source>
        <dbReference type="EMBL" id="KJL41858.1"/>
    </source>
</evidence>
<dbReference type="InterPro" id="IPR036291">
    <property type="entry name" value="NAD(P)-bd_dom_sf"/>
</dbReference>
<dbReference type="EMBL" id="JYJA01000036">
    <property type="protein sequence ID" value="KJL41858.1"/>
    <property type="molecule type" value="Genomic_DNA"/>
</dbReference>
<feature type="binding site" evidence="6">
    <location>
        <position position="392"/>
    </location>
    <ligand>
        <name>substrate</name>
    </ligand>
</feature>
<keyword evidence="6" id="KW-0547">Nucleotide-binding</keyword>
<sequence>MPSAPSTASATGSLTSAESIRLVLDTVEARNPNEPEFLQAVHEVLESISPVLEAHPQFVDGGILERLVEPERQILFRVPWVDDAGRLQVNRGFRVQFSSVLGPYKGGLRFHPSVNLSIIKFLGFEQIFKNALTGQGIGGAKGGSDFDPHGRSNAEIMRFCQSFMNELYRHLGEHTDVPAGDIGVGAREIGYLFGQYRKVTNRHESGMFTGKGVQWGGAEVRTEATGYGAVFFVEEMLGVHGETLRNKRVGISGSGNVAIYAIDKARQLGATAVTASDSSGYVVDDAGIDVDLLRQIKEVERARISEYAARRPGARYVEGARPWEVPVDVAIPSATQNELDADDARALIANGLRAVAEGANMPTTPEAIELFQSAGVLFGPGKAANAGGVATSALEMSQNAARQRWSFDDSEAKLRAIMADVHAAAFQAAERYGRPGDYVVGANSAGFERVAHAMLAQGVI</sequence>
<feature type="binding site" evidence="6">
    <location>
        <position position="105"/>
    </location>
    <ligand>
        <name>substrate</name>
    </ligand>
</feature>
<dbReference type="RefSeq" id="WP_045299797.1">
    <property type="nucleotide sequence ID" value="NZ_JYJA01000036.1"/>
</dbReference>
<evidence type="ECO:0000256" key="6">
    <source>
        <dbReference type="PIRSR" id="PIRSR000185-2"/>
    </source>
</evidence>
<dbReference type="PIRSF" id="PIRSF000185">
    <property type="entry name" value="Glu_DH"/>
    <property type="match status" value="1"/>
</dbReference>
<feature type="active site" description="Proton donor" evidence="5">
    <location>
        <position position="141"/>
    </location>
</feature>
<dbReference type="SUPFAM" id="SSF53223">
    <property type="entry name" value="Aminoacid dehydrogenase-like, N-terminal domain"/>
    <property type="match status" value="1"/>
</dbReference>